<feature type="region of interest" description="Disordered" evidence="1">
    <location>
        <begin position="321"/>
        <end position="365"/>
    </location>
</feature>
<feature type="compositionally biased region" description="Polar residues" evidence="1">
    <location>
        <begin position="125"/>
        <end position="136"/>
    </location>
</feature>
<evidence type="ECO:0000313" key="2">
    <source>
        <dbReference type="EMBL" id="PXF39594.1"/>
    </source>
</evidence>
<evidence type="ECO:0000313" key="3">
    <source>
        <dbReference type="Proteomes" id="UP000247409"/>
    </source>
</evidence>
<name>A0A2V3IBW9_9FLOR</name>
<feature type="region of interest" description="Disordered" evidence="1">
    <location>
        <begin position="1"/>
        <end position="25"/>
    </location>
</feature>
<proteinExistence type="predicted"/>
<organism evidence="2 3">
    <name type="scientific">Gracilariopsis chorda</name>
    <dbReference type="NCBI Taxonomy" id="448386"/>
    <lineage>
        <taxon>Eukaryota</taxon>
        <taxon>Rhodophyta</taxon>
        <taxon>Florideophyceae</taxon>
        <taxon>Rhodymeniophycidae</taxon>
        <taxon>Gracilariales</taxon>
        <taxon>Gracilariaceae</taxon>
        <taxon>Gracilariopsis</taxon>
    </lineage>
</organism>
<gene>
    <name evidence="2" type="ORF">BWQ96_10707</name>
</gene>
<feature type="compositionally biased region" description="Basic and acidic residues" evidence="1">
    <location>
        <begin position="11"/>
        <end position="22"/>
    </location>
</feature>
<feature type="region of interest" description="Disordered" evidence="1">
    <location>
        <begin position="56"/>
        <end position="144"/>
    </location>
</feature>
<dbReference type="Proteomes" id="UP000247409">
    <property type="component" value="Unassembled WGS sequence"/>
</dbReference>
<dbReference type="EMBL" id="NBIV01000632">
    <property type="protein sequence ID" value="PXF39594.1"/>
    <property type="molecule type" value="Genomic_DNA"/>
</dbReference>
<evidence type="ECO:0000256" key="1">
    <source>
        <dbReference type="SAM" id="MobiDB-lite"/>
    </source>
</evidence>
<feature type="region of interest" description="Disordered" evidence="1">
    <location>
        <begin position="228"/>
        <end position="262"/>
    </location>
</feature>
<feature type="region of interest" description="Disordered" evidence="1">
    <location>
        <begin position="526"/>
        <end position="549"/>
    </location>
</feature>
<accession>A0A2V3IBW9</accession>
<sequence length="549" mass="59368">MPPPNTSPPDPKTDYDTPHSHDAPTATLPAAQATLRLSPHADTMAAVGPSAHLYTKTYGNPGTTNVVVRTEDDSALPIEPSHPPRNVRIPPQTTHSKTALPRSQRLPHHHSQQNSGLMAPGAPQGTESATGDQAEQPQPDPSMRYAVMPPAIELPARIDDAISAASSTSKIACSNGVNRGNKVKSVLPASGPSRYLGEGVVNIPAFSPNFMAKSKKHLHKAIKASVRRIRQPPESHASAHPLPNTHDTSPCKGAEAPDQEDKLMQDTQEWTTVAKPAPAGTRSKNVVVQGHTTNSFASLADMEIDQQEGGLITPTAPKYIPAQQGDSPPTTPANCRKPSCPPIVIGTAGSTATPHDSQRPRPQEEEDVGLSLVYFNTLGEDEKKAFFQQRRHSIECHCCNEKGKVYLNGKDKNGIRATCKGCGRSHNGVNFARLLLKHKDVEPRPTTRGIKRRYGDPTTTMNLDIEQLVRRVDDLEGLLTKANEKLRHHGEVITAQGLEIAALKEELQQQRRGKMNFSALQDKVMSRRTLSRKATPLPTPASPGRSAPA</sequence>
<feature type="compositionally biased region" description="Polar residues" evidence="1">
    <location>
        <begin position="57"/>
        <end position="67"/>
    </location>
</feature>
<feature type="compositionally biased region" description="Pro residues" evidence="1">
    <location>
        <begin position="1"/>
        <end position="10"/>
    </location>
</feature>
<reference evidence="2 3" key="1">
    <citation type="journal article" date="2018" name="Mol. Biol. Evol.">
        <title>Analysis of the draft genome of the red seaweed Gracilariopsis chorda provides insights into genome size evolution in Rhodophyta.</title>
        <authorList>
            <person name="Lee J."/>
            <person name="Yang E.C."/>
            <person name="Graf L."/>
            <person name="Yang J.H."/>
            <person name="Qiu H."/>
            <person name="Zel Zion U."/>
            <person name="Chan C.X."/>
            <person name="Stephens T.G."/>
            <person name="Weber A.P.M."/>
            <person name="Boo G.H."/>
            <person name="Boo S.M."/>
            <person name="Kim K.M."/>
            <person name="Shin Y."/>
            <person name="Jung M."/>
            <person name="Lee S.J."/>
            <person name="Yim H.S."/>
            <person name="Lee J.H."/>
            <person name="Bhattacharya D."/>
            <person name="Yoon H.S."/>
        </authorList>
    </citation>
    <scope>NUCLEOTIDE SEQUENCE [LARGE SCALE GENOMIC DNA]</scope>
    <source>
        <strain evidence="2 3">SKKU-2015</strain>
        <tissue evidence="2">Whole body</tissue>
    </source>
</reference>
<protein>
    <submittedName>
        <fullName evidence="2">Uncharacterized protein</fullName>
    </submittedName>
</protein>
<dbReference type="AlphaFoldDB" id="A0A2V3IBW9"/>
<comment type="caution">
    <text evidence="2">The sequence shown here is derived from an EMBL/GenBank/DDBJ whole genome shotgun (WGS) entry which is preliminary data.</text>
</comment>
<keyword evidence="3" id="KW-1185">Reference proteome</keyword>